<dbReference type="RefSeq" id="WP_087480477.1">
    <property type="nucleotide sequence ID" value="NZ_AP024883.1"/>
</dbReference>
<dbReference type="EMBL" id="FXXI01000002">
    <property type="protein sequence ID" value="SMS00432.1"/>
    <property type="molecule type" value="Genomic_DNA"/>
</dbReference>
<evidence type="ECO:0000313" key="5">
    <source>
        <dbReference type="Proteomes" id="UP000196125"/>
    </source>
</evidence>
<evidence type="ECO:0000313" key="3">
    <source>
        <dbReference type="EMBL" id="MDW6001544.1"/>
    </source>
</evidence>
<dbReference type="AlphaFoldDB" id="A0A1Y6IVB1"/>
<reference evidence="3 6" key="2">
    <citation type="submission" date="2023-11" db="EMBL/GenBank/DDBJ databases">
        <title>Plant-associative lifestyle of Vibrio porteresiae and its evolutionary dynamics.</title>
        <authorList>
            <person name="Rameshkumar N."/>
            <person name="Kirti K."/>
        </authorList>
    </citation>
    <scope>NUCLEOTIDE SEQUENCE [LARGE SCALE GENOMIC DNA]</scope>
    <source>
        <strain evidence="3 6">MSSRF38</strain>
    </source>
</reference>
<dbReference type="Proteomes" id="UP001283366">
    <property type="component" value="Unassembled WGS sequence"/>
</dbReference>
<feature type="region of interest" description="Disordered" evidence="1">
    <location>
        <begin position="317"/>
        <end position="433"/>
    </location>
</feature>
<name>A0A1Y6IVB1_9VIBR</name>
<dbReference type="InterPro" id="IPR018642">
    <property type="entry name" value="DUF2066"/>
</dbReference>
<evidence type="ECO:0000256" key="2">
    <source>
        <dbReference type="SAM" id="SignalP"/>
    </source>
</evidence>
<sequence>MRNFACLILLCLNFSGYAATQVNIYRSEVVLAPEQNEAQARVQGMENVIIRATGDRNSVDNPVVKKALSQNRLYLSQISYDQKDEQNVVKMQFGSKQIRTLLTQAQLPFWPEKRATILVWYVEDQNFQRNIAWENVANSDIQQLKQLAEERGLPLIVPVGDFDDITGIEASDVWGGFLQPIRDASRRYHPDAILIVRAQSGELNWKLYDQSPENLLDVSISPVSGNFNGEHAQEQLVDQLTQYYARKNRVIVSGESSHSMLLKVTHLSRAVHFFTLEQALNQLSSVAAVDVVNVQGDEVTFRVHLLTTQEEFEQELTSVSLIERQPSPVNSETGLFEQPHESAPAGEQTENVDGLSGNSETSSRPDIVEKKSESETNSSAAPQPTVYTGVSQLIYQWRENSLRDDQNSEEMETHTEENLSTDNPSQSNQPQDN</sequence>
<feature type="signal peptide" evidence="2">
    <location>
        <begin position="1"/>
        <end position="18"/>
    </location>
</feature>
<evidence type="ECO:0000256" key="1">
    <source>
        <dbReference type="SAM" id="MobiDB-lite"/>
    </source>
</evidence>
<feature type="compositionally biased region" description="Polar residues" evidence="1">
    <location>
        <begin position="375"/>
        <end position="394"/>
    </location>
</feature>
<dbReference type="EMBL" id="JAWRCO010000001">
    <property type="protein sequence ID" value="MDW6001544.1"/>
    <property type="molecule type" value="Genomic_DNA"/>
</dbReference>
<protein>
    <submittedName>
        <fullName evidence="3">DUF2066 domain-containing protein</fullName>
    </submittedName>
</protein>
<dbReference type="Proteomes" id="UP000196125">
    <property type="component" value="Unassembled WGS sequence"/>
</dbReference>
<reference evidence="4 5" key="1">
    <citation type="submission" date="2017-05" db="EMBL/GenBank/DDBJ databases">
        <authorList>
            <person name="Song R."/>
            <person name="Chenine A.L."/>
            <person name="Ruprecht R.M."/>
        </authorList>
    </citation>
    <scope>NUCLEOTIDE SEQUENCE [LARGE SCALE GENOMIC DNA]</scope>
    <source>
        <strain evidence="4 5">CECT 7927</strain>
    </source>
</reference>
<proteinExistence type="predicted"/>
<dbReference type="Pfam" id="PF09839">
    <property type="entry name" value="DUF2066"/>
    <property type="match status" value="1"/>
</dbReference>
<feature type="chain" id="PRO_5012825531" evidence="2">
    <location>
        <begin position="19"/>
        <end position="433"/>
    </location>
</feature>
<accession>A0A1Y6IVB1</accession>
<dbReference type="OrthoDB" id="6195299at2"/>
<organism evidence="4 5">
    <name type="scientific">Vibrio mangrovi</name>
    <dbReference type="NCBI Taxonomy" id="474394"/>
    <lineage>
        <taxon>Bacteria</taxon>
        <taxon>Pseudomonadati</taxon>
        <taxon>Pseudomonadota</taxon>
        <taxon>Gammaproteobacteria</taxon>
        <taxon>Vibrionales</taxon>
        <taxon>Vibrionaceae</taxon>
        <taxon>Vibrio</taxon>
    </lineage>
</organism>
<evidence type="ECO:0000313" key="4">
    <source>
        <dbReference type="EMBL" id="SMS00432.1"/>
    </source>
</evidence>
<feature type="compositionally biased region" description="Polar residues" evidence="1">
    <location>
        <begin position="418"/>
        <end position="433"/>
    </location>
</feature>
<keyword evidence="6" id="KW-1185">Reference proteome</keyword>
<gene>
    <name evidence="3" type="ORF">SBX37_01280</name>
    <name evidence="4" type="ORF">VIM7927_01698</name>
</gene>
<feature type="compositionally biased region" description="Polar residues" evidence="1">
    <location>
        <begin position="348"/>
        <end position="364"/>
    </location>
</feature>
<keyword evidence="2" id="KW-0732">Signal</keyword>
<evidence type="ECO:0000313" key="6">
    <source>
        <dbReference type="Proteomes" id="UP001283366"/>
    </source>
</evidence>
<feature type="compositionally biased region" description="Basic and acidic residues" evidence="1">
    <location>
        <begin position="400"/>
        <end position="417"/>
    </location>
</feature>